<sequence>MNWQAARERDAADRILTSASELFARDGVAAVGMAEVAQAAGCSRATLYRYFPNRQALHAAFVQREAQAVAATVRERVAAIDDPGERLVRALLTAVEQVRAAPALAAWFAVDEPPAGGLASRSAGIDAVAFGLLSELTGASDAESAPAAARWLVRVVVSLLSHPEADPGAEEDLLRRFVIPAVLTDPTLATTV</sequence>
<dbReference type="PANTHER" id="PTHR30055:SF200">
    <property type="entry name" value="HTH-TYPE TRANSCRIPTIONAL REPRESSOR BDCR"/>
    <property type="match status" value="1"/>
</dbReference>
<dbReference type="PANTHER" id="PTHR30055">
    <property type="entry name" value="HTH-TYPE TRANSCRIPTIONAL REGULATOR RUTR"/>
    <property type="match status" value="1"/>
</dbReference>
<dbReference type="InterPro" id="IPR001647">
    <property type="entry name" value="HTH_TetR"/>
</dbReference>
<name>A0AA90SLS3_9ACTN</name>
<dbReference type="EMBL" id="JAUTIX010000003">
    <property type="protein sequence ID" value="MDP0398423.1"/>
    <property type="molecule type" value="Genomic_DNA"/>
</dbReference>
<dbReference type="Proteomes" id="UP001178281">
    <property type="component" value="Unassembled WGS sequence"/>
</dbReference>
<feature type="domain" description="HTH tetR-type" evidence="3">
    <location>
        <begin position="9"/>
        <end position="69"/>
    </location>
</feature>
<dbReference type="Gene3D" id="1.10.357.10">
    <property type="entry name" value="Tetracycline Repressor, domain 2"/>
    <property type="match status" value="1"/>
</dbReference>
<dbReference type="PRINTS" id="PR00455">
    <property type="entry name" value="HTHTETR"/>
</dbReference>
<protein>
    <submittedName>
        <fullName evidence="4">TetR/AcrR family transcriptional regulator</fullName>
    </submittedName>
</protein>
<evidence type="ECO:0000313" key="5">
    <source>
        <dbReference type="Proteomes" id="UP001178281"/>
    </source>
</evidence>
<comment type="caution">
    <text evidence="4">The sequence shown here is derived from an EMBL/GenBank/DDBJ whole genome shotgun (WGS) entry which is preliminary data.</text>
</comment>
<dbReference type="Pfam" id="PF00440">
    <property type="entry name" value="TetR_N"/>
    <property type="match status" value="1"/>
</dbReference>
<evidence type="ECO:0000256" key="2">
    <source>
        <dbReference type="PROSITE-ProRule" id="PRU00335"/>
    </source>
</evidence>
<dbReference type="SUPFAM" id="SSF46689">
    <property type="entry name" value="Homeodomain-like"/>
    <property type="match status" value="1"/>
</dbReference>
<evidence type="ECO:0000313" key="4">
    <source>
        <dbReference type="EMBL" id="MDP0398423.1"/>
    </source>
</evidence>
<dbReference type="GO" id="GO:0003700">
    <property type="term" value="F:DNA-binding transcription factor activity"/>
    <property type="evidence" value="ECO:0007669"/>
    <property type="project" value="TreeGrafter"/>
</dbReference>
<evidence type="ECO:0000256" key="1">
    <source>
        <dbReference type="ARBA" id="ARBA00023125"/>
    </source>
</evidence>
<accession>A0AA90SLS3</accession>
<dbReference type="RefSeq" id="WP_305111298.1">
    <property type="nucleotide sequence ID" value="NZ_JAUTIX010000003.1"/>
</dbReference>
<gene>
    <name evidence="4" type="ORF">Q7X28_10835</name>
</gene>
<dbReference type="AlphaFoldDB" id="A0AA90SLS3"/>
<organism evidence="4 5">
    <name type="scientific">Tsukamurella strandjordii</name>
    <dbReference type="NCBI Taxonomy" id="147577"/>
    <lineage>
        <taxon>Bacteria</taxon>
        <taxon>Bacillati</taxon>
        <taxon>Actinomycetota</taxon>
        <taxon>Actinomycetes</taxon>
        <taxon>Mycobacteriales</taxon>
        <taxon>Tsukamurellaceae</taxon>
        <taxon>Tsukamurella</taxon>
    </lineage>
</organism>
<dbReference type="GO" id="GO:0000976">
    <property type="term" value="F:transcription cis-regulatory region binding"/>
    <property type="evidence" value="ECO:0007669"/>
    <property type="project" value="TreeGrafter"/>
</dbReference>
<reference evidence="4" key="1">
    <citation type="submission" date="2023-08" db="EMBL/GenBank/DDBJ databases">
        <title>The draft genome of Tsukamurella strandjordii strain 050030.</title>
        <authorList>
            <person name="Zhao F."/>
            <person name="Feng Y."/>
            <person name="Zong Z."/>
        </authorList>
    </citation>
    <scope>NUCLEOTIDE SEQUENCE</scope>
    <source>
        <strain evidence="4">050030</strain>
    </source>
</reference>
<keyword evidence="1 2" id="KW-0238">DNA-binding</keyword>
<dbReference type="PROSITE" id="PS50977">
    <property type="entry name" value="HTH_TETR_2"/>
    <property type="match status" value="1"/>
</dbReference>
<keyword evidence="5" id="KW-1185">Reference proteome</keyword>
<dbReference type="InterPro" id="IPR009057">
    <property type="entry name" value="Homeodomain-like_sf"/>
</dbReference>
<proteinExistence type="predicted"/>
<dbReference type="InterPro" id="IPR050109">
    <property type="entry name" value="HTH-type_TetR-like_transc_reg"/>
</dbReference>
<evidence type="ECO:0000259" key="3">
    <source>
        <dbReference type="PROSITE" id="PS50977"/>
    </source>
</evidence>
<feature type="DNA-binding region" description="H-T-H motif" evidence="2">
    <location>
        <begin position="32"/>
        <end position="51"/>
    </location>
</feature>